<accession>A0ABD1U2U8</accession>
<evidence type="ECO:0000256" key="2">
    <source>
        <dbReference type="ARBA" id="ARBA00022670"/>
    </source>
</evidence>
<keyword evidence="2 5" id="KW-0645">Protease</keyword>
<gene>
    <name evidence="5" type="ORF">Adt_15577</name>
</gene>
<sequence>MRMKFSSPNNVRATSTDCLFDSKIRSIFDKFMKDVHAIDKQHSLALYPTGKMLWFESNWGEVDHVFIPVFMDKRAHWILANFNLSKWHLDVYNSSFKMIRDVAVLAAVEPLCYIILHLLRLSKVLKFTTPDSSLTCILCKDVPQQTNGGDCGIFVIKYAEYTYHMKIMDMPKKFDTHMAQYNMVVQLYKYAIEQPDLTLPRTS</sequence>
<evidence type="ECO:0000256" key="3">
    <source>
        <dbReference type="ARBA" id="ARBA00022801"/>
    </source>
</evidence>
<dbReference type="SUPFAM" id="SSF54001">
    <property type="entry name" value="Cysteine proteinases"/>
    <property type="match status" value="1"/>
</dbReference>
<evidence type="ECO:0000313" key="6">
    <source>
        <dbReference type="Proteomes" id="UP001604336"/>
    </source>
</evidence>
<dbReference type="PROSITE" id="PS50600">
    <property type="entry name" value="ULP_PROTEASE"/>
    <property type="match status" value="1"/>
</dbReference>
<dbReference type="Gene3D" id="3.40.395.10">
    <property type="entry name" value="Adenoviral Proteinase, Chain A"/>
    <property type="match status" value="1"/>
</dbReference>
<dbReference type="Proteomes" id="UP001604336">
    <property type="component" value="Unassembled WGS sequence"/>
</dbReference>
<reference evidence="6" key="1">
    <citation type="submission" date="2024-07" db="EMBL/GenBank/DDBJ databases">
        <title>Two chromosome-level genome assemblies of Korean endemic species Abeliophyllum distichum and Forsythia ovata (Oleaceae).</title>
        <authorList>
            <person name="Jang H."/>
        </authorList>
    </citation>
    <scope>NUCLEOTIDE SEQUENCE [LARGE SCALE GENOMIC DNA]</scope>
</reference>
<evidence type="ECO:0000313" key="5">
    <source>
        <dbReference type="EMBL" id="KAL2519330.1"/>
    </source>
</evidence>
<name>A0ABD1U2U8_9LAMI</name>
<dbReference type="EMBL" id="JBFOLK010000004">
    <property type="protein sequence ID" value="KAL2519330.1"/>
    <property type="molecule type" value="Genomic_DNA"/>
</dbReference>
<dbReference type="GO" id="GO:0008233">
    <property type="term" value="F:peptidase activity"/>
    <property type="evidence" value="ECO:0007669"/>
    <property type="project" value="UniProtKB-KW"/>
</dbReference>
<organism evidence="5 6">
    <name type="scientific">Abeliophyllum distichum</name>
    <dbReference type="NCBI Taxonomy" id="126358"/>
    <lineage>
        <taxon>Eukaryota</taxon>
        <taxon>Viridiplantae</taxon>
        <taxon>Streptophyta</taxon>
        <taxon>Embryophyta</taxon>
        <taxon>Tracheophyta</taxon>
        <taxon>Spermatophyta</taxon>
        <taxon>Magnoliopsida</taxon>
        <taxon>eudicotyledons</taxon>
        <taxon>Gunneridae</taxon>
        <taxon>Pentapetalae</taxon>
        <taxon>asterids</taxon>
        <taxon>lamiids</taxon>
        <taxon>Lamiales</taxon>
        <taxon>Oleaceae</taxon>
        <taxon>Forsythieae</taxon>
        <taxon>Abeliophyllum</taxon>
    </lineage>
</organism>
<comment type="caution">
    <text evidence="5">The sequence shown here is derived from an EMBL/GenBank/DDBJ whole genome shotgun (WGS) entry which is preliminary data.</text>
</comment>
<protein>
    <submittedName>
        <fullName evidence="5">Ulp1 protease family</fullName>
    </submittedName>
</protein>
<dbReference type="AlphaFoldDB" id="A0ABD1U2U8"/>
<evidence type="ECO:0000259" key="4">
    <source>
        <dbReference type="PROSITE" id="PS50600"/>
    </source>
</evidence>
<keyword evidence="6" id="KW-1185">Reference proteome</keyword>
<comment type="similarity">
    <text evidence="1">Belongs to the peptidase C48 family.</text>
</comment>
<dbReference type="InterPro" id="IPR003653">
    <property type="entry name" value="Peptidase_C48_C"/>
</dbReference>
<dbReference type="Pfam" id="PF02902">
    <property type="entry name" value="Peptidase_C48"/>
    <property type="match status" value="1"/>
</dbReference>
<feature type="domain" description="Ubiquitin-like protease family profile" evidence="4">
    <location>
        <begin position="1"/>
        <end position="162"/>
    </location>
</feature>
<evidence type="ECO:0000256" key="1">
    <source>
        <dbReference type="ARBA" id="ARBA00005234"/>
    </source>
</evidence>
<dbReference type="InterPro" id="IPR038765">
    <property type="entry name" value="Papain-like_cys_pep_sf"/>
</dbReference>
<dbReference type="GO" id="GO:0006508">
    <property type="term" value="P:proteolysis"/>
    <property type="evidence" value="ECO:0007669"/>
    <property type="project" value="UniProtKB-KW"/>
</dbReference>
<proteinExistence type="inferred from homology"/>
<keyword evidence="3" id="KW-0378">Hydrolase</keyword>